<dbReference type="RefSeq" id="XP_002957023.1">
    <property type="nucleotide sequence ID" value="XM_002956977.1"/>
</dbReference>
<dbReference type="EMBL" id="GL378388">
    <property type="protein sequence ID" value="EFJ41986.1"/>
    <property type="molecule type" value="Genomic_DNA"/>
</dbReference>
<dbReference type="GeneID" id="9622793"/>
<evidence type="ECO:0000313" key="1">
    <source>
        <dbReference type="EMBL" id="EFJ41986.1"/>
    </source>
</evidence>
<dbReference type="InParanoid" id="D8UED4"/>
<dbReference type="Proteomes" id="UP000001058">
    <property type="component" value="Unassembled WGS sequence"/>
</dbReference>
<accession>D8UED4</accession>
<gene>
    <name evidence="1" type="ORF">VOLCADRAFT_98073</name>
</gene>
<organism evidence="2">
    <name type="scientific">Volvox carteri f. nagariensis</name>
    <dbReference type="NCBI Taxonomy" id="3068"/>
    <lineage>
        <taxon>Eukaryota</taxon>
        <taxon>Viridiplantae</taxon>
        <taxon>Chlorophyta</taxon>
        <taxon>core chlorophytes</taxon>
        <taxon>Chlorophyceae</taxon>
        <taxon>CS clade</taxon>
        <taxon>Chlamydomonadales</taxon>
        <taxon>Volvocaceae</taxon>
        <taxon>Volvox</taxon>
    </lineage>
</organism>
<dbReference type="AlphaFoldDB" id="D8UED4"/>
<sequence>MLFGNFEEKCQHSTSSLVWQALGGKGRGGHEKPIQAQHSPIPRLHSAIRIPPASPPEQFKISTDQFFCQNKIQANSATELFPNSSPDPTLLAVDPRVSLWTKLWDLDVPVNADIRDIMQVDDQRGLAKAIFEMFHSRHEHLVT</sequence>
<keyword evidence="2" id="KW-1185">Reference proteome</keyword>
<evidence type="ECO:0000313" key="2">
    <source>
        <dbReference type="Proteomes" id="UP000001058"/>
    </source>
</evidence>
<dbReference type="KEGG" id="vcn:VOLCADRAFT_98073"/>
<proteinExistence type="predicted"/>
<protein>
    <submittedName>
        <fullName evidence="1">Uncharacterized protein</fullName>
    </submittedName>
</protein>
<reference evidence="1 2" key="1">
    <citation type="journal article" date="2010" name="Science">
        <title>Genomic analysis of organismal complexity in the multicellular green alga Volvox carteri.</title>
        <authorList>
            <person name="Prochnik S.E."/>
            <person name="Umen J."/>
            <person name="Nedelcu A.M."/>
            <person name="Hallmann A."/>
            <person name="Miller S.M."/>
            <person name="Nishii I."/>
            <person name="Ferris P."/>
            <person name="Kuo A."/>
            <person name="Mitros T."/>
            <person name="Fritz-Laylin L.K."/>
            <person name="Hellsten U."/>
            <person name="Chapman J."/>
            <person name="Simakov O."/>
            <person name="Rensing S.A."/>
            <person name="Terry A."/>
            <person name="Pangilinan J."/>
            <person name="Kapitonov V."/>
            <person name="Jurka J."/>
            <person name="Salamov A."/>
            <person name="Shapiro H."/>
            <person name="Schmutz J."/>
            <person name="Grimwood J."/>
            <person name="Lindquist E."/>
            <person name="Lucas S."/>
            <person name="Grigoriev I.V."/>
            <person name="Schmitt R."/>
            <person name="Kirk D."/>
            <person name="Rokhsar D.S."/>
        </authorList>
    </citation>
    <scope>NUCLEOTIDE SEQUENCE [LARGE SCALE GENOMIC DNA]</scope>
    <source>
        <strain evidence="2">f. Nagariensis / Eve</strain>
    </source>
</reference>
<name>D8UED4_VOLCA</name>